<reference evidence="1" key="1">
    <citation type="journal article" date="2021" name="bioRxiv">
        <title>Whole Genome Assembly and Annotation of Northern Wild Rice, Zizania palustris L., Supports a Whole Genome Duplication in the Zizania Genus.</title>
        <authorList>
            <person name="Haas M."/>
            <person name="Kono T."/>
            <person name="Macchietto M."/>
            <person name="Millas R."/>
            <person name="McGilp L."/>
            <person name="Shao M."/>
            <person name="Duquette J."/>
            <person name="Hirsch C.N."/>
            <person name="Kimball J."/>
        </authorList>
    </citation>
    <scope>NUCLEOTIDE SEQUENCE</scope>
    <source>
        <tissue evidence="1">Fresh leaf tissue</tissue>
    </source>
</reference>
<accession>A0A8J5VWJ7</accession>
<evidence type="ECO:0000313" key="1">
    <source>
        <dbReference type="EMBL" id="KAG8074836.1"/>
    </source>
</evidence>
<dbReference type="Proteomes" id="UP000729402">
    <property type="component" value="Unassembled WGS sequence"/>
</dbReference>
<dbReference type="AlphaFoldDB" id="A0A8J5VWJ7"/>
<sequence length="85" mass="9564">MVIGGKRRRASAVEPESDVAPACRRWLALRLQMALHRCAGEQRASPSRARALYYTARSMQTSNVDAAMRASTRLRLRLRCSDVTM</sequence>
<evidence type="ECO:0000313" key="2">
    <source>
        <dbReference type="Proteomes" id="UP000729402"/>
    </source>
</evidence>
<dbReference type="EMBL" id="JAAALK010000283">
    <property type="protein sequence ID" value="KAG8074836.1"/>
    <property type="molecule type" value="Genomic_DNA"/>
</dbReference>
<organism evidence="1 2">
    <name type="scientific">Zizania palustris</name>
    <name type="common">Northern wild rice</name>
    <dbReference type="NCBI Taxonomy" id="103762"/>
    <lineage>
        <taxon>Eukaryota</taxon>
        <taxon>Viridiplantae</taxon>
        <taxon>Streptophyta</taxon>
        <taxon>Embryophyta</taxon>
        <taxon>Tracheophyta</taxon>
        <taxon>Spermatophyta</taxon>
        <taxon>Magnoliopsida</taxon>
        <taxon>Liliopsida</taxon>
        <taxon>Poales</taxon>
        <taxon>Poaceae</taxon>
        <taxon>BOP clade</taxon>
        <taxon>Oryzoideae</taxon>
        <taxon>Oryzeae</taxon>
        <taxon>Zizaniinae</taxon>
        <taxon>Zizania</taxon>
    </lineage>
</organism>
<reference evidence="1" key="2">
    <citation type="submission" date="2021-02" db="EMBL/GenBank/DDBJ databases">
        <authorList>
            <person name="Kimball J.A."/>
            <person name="Haas M.W."/>
            <person name="Macchietto M."/>
            <person name="Kono T."/>
            <person name="Duquette J."/>
            <person name="Shao M."/>
        </authorList>
    </citation>
    <scope>NUCLEOTIDE SEQUENCE</scope>
    <source>
        <tissue evidence="1">Fresh leaf tissue</tissue>
    </source>
</reference>
<proteinExistence type="predicted"/>
<protein>
    <submittedName>
        <fullName evidence="1">Uncharacterized protein</fullName>
    </submittedName>
</protein>
<keyword evidence="2" id="KW-1185">Reference proteome</keyword>
<gene>
    <name evidence="1" type="ORF">GUJ93_ZPchr0006g42306</name>
</gene>
<comment type="caution">
    <text evidence="1">The sequence shown here is derived from an EMBL/GenBank/DDBJ whole genome shotgun (WGS) entry which is preliminary data.</text>
</comment>
<name>A0A8J5VWJ7_ZIZPA</name>